<protein>
    <submittedName>
        <fullName evidence="2">Uncharacterized protein</fullName>
    </submittedName>
</protein>
<dbReference type="KEGG" id="adl:AURDEDRAFT_178554"/>
<dbReference type="InParanoid" id="J0WKT4"/>
<evidence type="ECO:0000256" key="1">
    <source>
        <dbReference type="SAM" id="MobiDB-lite"/>
    </source>
</evidence>
<gene>
    <name evidence="2" type="ORF">AURDEDRAFT_178554</name>
</gene>
<evidence type="ECO:0000313" key="2">
    <source>
        <dbReference type="EMBL" id="EJD32380.1"/>
    </source>
</evidence>
<name>J0WKT4_AURST</name>
<organism evidence="2 3">
    <name type="scientific">Auricularia subglabra (strain TFB-10046 / SS5)</name>
    <name type="common">White-rot fungus</name>
    <name type="synonym">Auricularia delicata (strain TFB10046)</name>
    <dbReference type="NCBI Taxonomy" id="717982"/>
    <lineage>
        <taxon>Eukaryota</taxon>
        <taxon>Fungi</taxon>
        <taxon>Dikarya</taxon>
        <taxon>Basidiomycota</taxon>
        <taxon>Agaricomycotina</taxon>
        <taxon>Agaricomycetes</taxon>
        <taxon>Auriculariales</taxon>
        <taxon>Auriculariaceae</taxon>
        <taxon>Auricularia</taxon>
    </lineage>
</organism>
<evidence type="ECO:0000313" key="3">
    <source>
        <dbReference type="Proteomes" id="UP000006514"/>
    </source>
</evidence>
<dbReference type="Proteomes" id="UP000006514">
    <property type="component" value="Unassembled WGS sequence"/>
</dbReference>
<sequence length="49" mass="4836">MGAVNGAGRVNGAAESARSGAAPLLDHATVPLTVRLGVQDMDDTVAGFV</sequence>
<proteinExistence type="predicted"/>
<keyword evidence="3" id="KW-1185">Reference proteome</keyword>
<reference evidence="3" key="1">
    <citation type="journal article" date="2012" name="Science">
        <title>The Paleozoic origin of enzymatic lignin decomposition reconstructed from 31 fungal genomes.</title>
        <authorList>
            <person name="Floudas D."/>
            <person name="Binder M."/>
            <person name="Riley R."/>
            <person name="Barry K."/>
            <person name="Blanchette R.A."/>
            <person name="Henrissat B."/>
            <person name="Martinez A.T."/>
            <person name="Otillar R."/>
            <person name="Spatafora J.W."/>
            <person name="Yadav J.S."/>
            <person name="Aerts A."/>
            <person name="Benoit I."/>
            <person name="Boyd A."/>
            <person name="Carlson A."/>
            <person name="Copeland A."/>
            <person name="Coutinho P.M."/>
            <person name="de Vries R.P."/>
            <person name="Ferreira P."/>
            <person name="Findley K."/>
            <person name="Foster B."/>
            <person name="Gaskell J."/>
            <person name="Glotzer D."/>
            <person name="Gorecki P."/>
            <person name="Heitman J."/>
            <person name="Hesse C."/>
            <person name="Hori C."/>
            <person name="Igarashi K."/>
            <person name="Jurgens J.A."/>
            <person name="Kallen N."/>
            <person name="Kersten P."/>
            <person name="Kohler A."/>
            <person name="Kuees U."/>
            <person name="Kumar T.K.A."/>
            <person name="Kuo A."/>
            <person name="LaButti K."/>
            <person name="Larrondo L.F."/>
            <person name="Lindquist E."/>
            <person name="Ling A."/>
            <person name="Lombard V."/>
            <person name="Lucas S."/>
            <person name="Lundell T."/>
            <person name="Martin R."/>
            <person name="McLaughlin D.J."/>
            <person name="Morgenstern I."/>
            <person name="Morin E."/>
            <person name="Murat C."/>
            <person name="Nagy L.G."/>
            <person name="Nolan M."/>
            <person name="Ohm R.A."/>
            <person name="Patyshakuliyeva A."/>
            <person name="Rokas A."/>
            <person name="Ruiz-Duenas F.J."/>
            <person name="Sabat G."/>
            <person name="Salamov A."/>
            <person name="Samejima M."/>
            <person name="Schmutz J."/>
            <person name="Slot J.C."/>
            <person name="St John F."/>
            <person name="Stenlid J."/>
            <person name="Sun H."/>
            <person name="Sun S."/>
            <person name="Syed K."/>
            <person name="Tsang A."/>
            <person name="Wiebenga A."/>
            <person name="Young D."/>
            <person name="Pisabarro A."/>
            <person name="Eastwood D.C."/>
            <person name="Martin F."/>
            <person name="Cullen D."/>
            <person name="Grigoriev I.V."/>
            <person name="Hibbett D.S."/>
        </authorList>
    </citation>
    <scope>NUCLEOTIDE SEQUENCE [LARGE SCALE GENOMIC DNA]</scope>
    <source>
        <strain evidence="3">TFB10046</strain>
    </source>
</reference>
<dbReference type="EMBL" id="JH689031">
    <property type="protein sequence ID" value="EJD32380.1"/>
    <property type="molecule type" value="Genomic_DNA"/>
</dbReference>
<dbReference type="AlphaFoldDB" id="J0WKT4"/>
<accession>J0WKT4</accession>
<feature type="region of interest" description="Disordered" evidence="1">
    <location>
        <begin position="1"/>
        <end position="20"/>
    </location>
</feature>
<feature type="compositionally biased region" description="Low complexity" evidence="1">
    <location>
        <begin position="1"/>
        <end position="14"/>
    </location>
</feature>